<name>A0A1H8AJH6_9PROT</name>
<sequence>MIQQLNTDGMPLRVLLPPNLGADRAEVRVFRVFYEGPESASVALVAPASSDLVWPTGLGEGDRNAIKGYRDMQR</sequence>
<gene>
    <name evidence="1" type="ORF">SAMN05216325_101186</name>
</gene>
<dbReference type="EMBL" id="FOCP01000001">
    <property type="protein sequence ID" value="SEM70925.1"/>
    <property type="molecule type" value="Genomic_DNA"/>
</dbReference>
<dbReference type="AlphaFoldDB" id="A0A1H8AJH6"/>
<evidence type="ECO:0000313" key="1">
    <source>
        <dbReference type="EMBL" id="SEM70925.1"/>
    </source>
</evidence>
<dbReference type="Proteomes" id="UP000199459">
    <property type="component" value="Unassembled WGS sequence"/>
</dbReference>
<protein>
    <submittedName>
        <fullName evidence="1">Uncharacterized protein</fullName>
    </submittedName>
</protein>
<organism evidence="1 2">
    <name type="scientific">Nitrosomonas marina</name>
    <dbReference type="NCBI Taxonomy" id="917"/>
    <lineage>
        <taxon>Bacteria</taxon>
        <taxon>Pseudomonadati</taxon>
        <taxon>Pseudomonadota</taxon>
        <taxon>Betaproteobacteria</taxon>
        <taxon>Nitrosomonadales</taxon>
        <taxon>Nitrosomonadaceae</taxon>
        <taxon>Nitrosomonas</taxon>
    </lineage>
</organism>
<proteinExistence type="predicted"/>
<reference evidence="1 2" key="1">
    <citation type="submission" date="2016-10" db="EMBL/GenBank/DDBJ databases">
        <authorList>
            <person name="de Groot N.N."/>
        </authorList>
    </citation>
    <scope>NUCLEOTIDE SEQUENCE [LARGE SCALE GENOMIC DNA]</scope>
    <source>
        <strain evidence="1 2">Nm22</strain>
    </source>
</reference>
<evidence type="ECO:0000313" key="2">
    <source>
        <dbReference type="Proteomes" id="UP000199459"/>
    </source>
</evidence>
<accession>A0A1H8AJH6</accession>